<accession>A0A931CMP9</accession>
<dbReference type="RefSeq" id="WP_196395672.1">
    <property type="nucleotide sequence ID" value="NZ_JADNYM010000005.1"/>
</dbReference>
<evidence type="ECO:0000313" key="2">
    <source>
        <dbReference type="Proteomes" id="UP000655366"/>
    </source>
</evidence>
<organism evidence="1 2">
    <name type="scientific">Arthrobacter terrae</name>
    <dbReference type="NCBI Taxonomy" id="2935737"/>
    <lineage>
        <taxon>Bacteria</taxon>
        <taxon>Bacillati</taxon>
        <taxon>Actinomycetota</taxon>
        <taxon>Actinomycetes</taxon>
        <taxon>Micrococcales</taxon>
        <taxon>Micrococcaceae</taxon>
        <taxon>Arthrobacter</taxon>
    </lineage>
</organism>
<gene>
    <name evidence="1" type="ORF">IV500_04745</name>
</gene>
<dbReference type="Proteomes" id="UP000655366">
    <property type="component" value="Unassembled WGS sequence"/>
</dbReference>
<proteinExistence type="predicted"/>
<protein>
    <submittedName>
        <fullName evidence="1">Uncharacterized protein</fullName>
    </submittedName>
</protein>
<comment type="caution">
    <text evidence="1">The sequence shown here is derived from an EMBL/GenBank/DDBJ whole genome shotgun (WGS) entry which is preliminary data.</text>
</comment>
<name>A0A931CMP9_9MICC</name>
<keyword evidence="2" id="KW-1185">Reference proteome</keyword>
<reference evidence="1 2" key="1">
    <citation type="submission" date="2020-11" db="EMBL/GenBank/DDBJ databases">
        <title>Arthrobacter antarcticus sp. nov., isolated from Antarctic Soil.</title>
        <authorList>
            <person name="Li J."/>
        </authorList>
    </citation>
    <scope>NUCLEOTIDE SEQUENCE [LARGE SCALE GENOMIC DNA]</scope>
    <source>
        <strain evidence="1 2">Z1-20</strain>
    </source>
</reference>
<dbReference type="EMBL" id="JADNYM010000005">
    <property type="protein sequence ID" value="MBG0738726.1"/>
    <property type="molecule type" value="Genomic_DNA"/>
</dbReference>
<sequence length="104" mass="11653">MQKPDLVGYITLRVPIRLIKESESWEIPEVYTYLQPGEPELVSHDIPAAWHERLREELEEGGGIEVGQWGPEELAATTTLSEHPLPTEPPLPSLDLFSLLNAGQ</sequence>
<dbReference type="AlphaFoldDB" id="A0A931CMP9"/>
<evidence type="ECO:0000313" key="1">
    <source>
        <dbReference type="EMBL" id="MBG0738726.1"/>
    </source>
</evidence>